<evidence type="ECO:0000313" key="2">
    <source>
        <dbReference type="EMBL" id="RDW23514.1"/>
    </source>
</evidence>
<reference evidence="2 3" key="1">
    <citation type="submission" date="2018-07" db="EMBL/GenBank/DDBJ databases">
        <title>Draft Genome Assemblies for Five Robust Yarrowia lipolytica Strains Exhibiting High Lipid Production and Pentose Sugar Utilization and Sugar Alcohol Secretion from Undetoxified Lignocellulosic Biomass Hydrolysates.</title>
        <authorList>
            <consortium name="DOE Joint Genome Institute"/>
            <person name="Walker C."/>
            <person name="Ryu S."/>
            <person name="Na H."/>
            <person name="Zane M."/>
            <person name="LaButti K."/>
            <person name="Lipzen A."/>
            <person name="Haridas S."/>
            <person name="Barry K."/>
            <person name="Grigoriev I.V."/>
            <person name="Quarterman J."/>
            <person name="Slininger P."/>
            <person name="Dien B."/>
            <person name="Trinh C.T."/>
        </authorList>
    </citation>
    <scope>NUCLEOTIDE SEQUENCE [LARGE SCALE GENOMIC DNA]</scope>
    <source>
        <strain evidence="2 3">YB392</strain>
    </source>
</reference>
<accession>A0A371BZT7</accession>
<feature type="region of interest" description="Disordered" evidence="1">
    <location>
        <begin position="68"/>
        <end position="108"/>
    </location>
</feature>
<evidence type="ECO:0000256" key="1">
    <source>
        <dbReference type="SAM" id="MobiDB-lite"/>
    </source>
</evidence>
<dbReference type="Proteomes" id="UP000256601">
    <property type="component" value="Unassembled WGS sequence"/>
</dbReference>
<feature type="compositionally biased region" description="Basic residues" evidence="1">
    <location>
        <begin position="91"/>
        <end position="107"/>
    </location>
</feature>
<dbReference type="EMBL" id="KZ859080">
    <property type="protein sequence ID" value="RDW23514.1"/>
    <property type="molecule type" value="Genomic_DNA"/>
</dbReference>
<sequence>MPSQQLLQLPVLFPRTIAGVAATKSQYSTSISTSTCSVCLSTSVSVSVCLSVCLNSSPSETVACLTHRSRQTAKLPKPPKSPKRQTTSLARHQKKKPRHVPSRRPRLSPKNLHVTCQTLVCFES</sequence>
<dbReference type="AlphaFoldDB" id="A0A371BZT7"/>
<protein>
    <submittedName>
        <fullName evidence="2">Uncharacterized protein</fullName>
    </submittedName>
</protein>
<gene>
    <name evidence="2" type="ORF">B0I71DRAFT_12264</name>
</gene>
<proteinExistence type="predicted"/>
<name>A0A371BZT7_YARLL</name>
<organism evidence="2 3">
    <name type="scientific">Yarrowia lipolytica</name>
    <name type="common">Candida lipolytica</name>
    <dbReference type="NCBI Taxonomy" id="4952"/>
    <lineage>
        <taxon>Eukaryota</taxon>
        <taxon>Fungi</taxon>
        <taxon>Dikarya</taxon>
        <taxon>Ascomycota</taxon>
        <taxon>Saccharomycotina</taxon>
        <taxon>Dipodascomycetes</taxon>
        <taxon>Dipodascales</taxon>
        <taxon>Dipodascales incertae sedis</taxon>
        <taxon>Yarrowia</taxon>
    </lineage>
</organism>
<evidence type="ECO:0000313" key="3">
    <source>
        <dbReference type="Proteomes" id="UP000256601"/>
    </source>
</evidence>